<evidence type="ECO:0000256" key="4">
    <source>
        <dbReference type="ARBA" id="ARBA00023014"/>
    </source>
</evidence>
<keyword evidence="1" id="KW-0001">2Fe-2S</keyword>
<sequence>MSPGTDDPPLCRLDDLAQGEARGFDVPGLRAKVIVVRRGDTVRGWRDLCPHYAGGTPMAWKRDAYLNGARTHLACHAHGAWFDIDTGVCVQGPCLGKRLTRVPLKIDDKGGIHPERPPRGRET</sequence>
<dbReference type="OrthoDB" id="9794175at2"/>
<keyword evidence="4" id="KW-0411">Iron-sulfur</keyword>
<dbReference type="GeneID" id="94365491"/>
<reference evidence="6 7" key="1">
    <citation type="submission" date="2018-05" db="EMBL/GenBank/DDBJ databases">
        <title>Pararhodobacter marina sp. nov., isolated from deep-sea water of the Indian Ocean.</title>
        <authorList>
            <person name="Lai Q.Sr."/>
            <person name="Liu X."/>
            <person name="Shao Z."/>
        </authorList>
    </citation>
    <scope>NUCLEOTIDE SEQUENCE [LARGE SCALE GENOMIC DNA]</scope>
    <source>
        <strain evidence="6 7">CIC4N-9</strain>
    </source>
</reference>
<evidence type="ECO:0000313" key="7">
    <source>
        <dbReference type="Proteomes" id="UP000244940"/>
    </source>
</evidence>
<dbReference type="EMBL" id="QEYD01000006">
    <property type="protein sequence ID" value="PWE28581.1"/>
    <property type="molecule type" value="Genomic_DNA"/>
</dbReference>
<evidence type="ECO:0000259" key="5">
    <source>
        <dbReference type="PROSITE" id="PS51296"/>
    </source>
</evidence>
<dbReference type="InterPro" id="IPR017941">
    <property type="entry name" value="Rieske_2Fe-2S"/>
</dbReference>
<dbReference type="GO" id="GO:0046872">
    <property type="term" value="F:metal ion binding"/>
    <property type="evidence" value="ECO:0007669"/>
    <property type="project" value="UniProtKB-KW"/>
</dbReference>
<evidence type="ECO:0000313" key="6">
    <source>
        <dbReference type="EMBL" id="PWE28581.1"/>
    </source>
</evidence>
<dbReference type="InterPro" id="IPR036922">
    <property type="entry name" value="Rieske_2Fe-2S_sf"/>
</dbReference>
<dbReference type="CDD" id="cd03467">
    <property type="entry name" value="Rieske"/>
    <property type="match status" value="1"/>
</dbReference>
<keyword evidence="3" id="KW-0408">Iron</keyword>
<evidence type="ECO:0000256" key="2">
    <source>
        <dbReference type="ARBA" id="ARBA00022723"/>
    </source>
</evidence>
<name>A0A2U2C9Q4_9RHOB</name>
<dbReference type="SUPFAM" id="SSF50022">
    <property type="entry name" value="ISP domain"/>
    <property type="match status" value="1"/>
</dbReference>
<keyword evidence="7" id="KW-1185">Reference proteome</keyword>
<feature type="domain" description="Rieske" evidence="5">
    <location>
        <begin position="8"/>
        <end position="108"/>
    </location>
</feature>
<protein>
    <submittedName>
        <fullName evidence="6">(2Fe-2S)-binding protein</fullName>
    </submittedName>
</protein>
<dbReference type="Proteomes" id="UP000244940">
    <property type="component" value="Unassembled WGS sequence"/>
</dbReference>
<dbReference type="Gene3D" id="2.102.10.10">
    <property type="entry name" value="Rieske [2Fe-2S] iron-sulphur domain"/>
    <property type="match status" value="1"/>
</dbReference>
<organism evidence="6 7">
    <name type="scientific">Pararhodobacter marinus</name>
    <dbReference type="NCBI Taxonomy" id="2184063"/>
    <lineage>
        <taxon>Bacteria</taxon>
        <taxon>Pseudomonadati</taxon>
        <taxon>Pseudomonadota</taxon>
        <taxon>Alphaproteobacteria</taxon>
        <taxon>Rhodobacterales</taxon>
        <taxon>Paracoccaceae</taxon>
        <taxon>Pararhodobacter</taxon>
    </lineage>
</organism>
<dbReference type="AlphaFoldDB" id="A0A2U2C9Q4"/>
<accession>A0A2U2C9Q4</accession>
<keyword evidence="2" id="KW-0479">Metal-binding</keyword>
<proteinExistence type="predicted"/>
<dbReference type="GO" id="GO:0051537">
    <property type="term" value="F:2 iron, 2 sulfur cluster binding"/>
    <property type="evidence" value="ECO:0007669"/>
    <property type="project" value="UniProtKB-KW"/>
</dbReference>
<dbReference type="RefSeq" id="WP_109533442.1">
    <property type="nucleotide sequence ID" value="NZ_QEYD01000006.1"/>
</dbReference>
<comment type="caution">
    <text evidence="6">The sequence shown here is derived from an EMBL/GenBank/DDBJ whole genome shotgun (WGS) entry which is preliminary data.</text>
</comment>
<dbReference type="PROSITE" id="PS51296">
    <property type="entry name" value="RIESKE"/>
    <property type="match status" value="1"/>
</dbReference>
<evidence type="ECO:0000256" key="3">
    <source>
        <dbReference type="ARBA" id="ARBA00023004"/>
    </source>
</evidence>
<dbReference type="PANTHER" id="PTHR40261">
    <property type="match status" value="1"/>
</dbReference>
<evidence type="ECO:0000256" key="1">
    <source>
        <dbReference type="ARBA" id="ARBA00022714"/>
    </source>
</evidence>
<dbReference type="PANTHER" id="PTHR40261:SF1">
    <property type="entry name" value="RIESKE DOMAIN-CONTAINING PROTEIN"/>
    <property type="match status" value="1"/>
</dbReference>
<gene>
    <name evidence="6" type="ORF">C4N9_11370</name>
</gene>
<dbReference type="Pfam" id="PF00355">
    <property type="entry name" value="Rieske"/>
    <property type="match status" value="1"/>
</dbReference>